<feature type="compositionally biased region" description="Acidic residues" evidence="1">
    <location>
        <begin position="460"/>
        <end position="472"/>
    </location>
</feature>
<evidence type="ECO:0000313" key="3">
    <source>
        <dbReference type="Proteomes" id="UP000678499"/>
    </source>
</evidence>
<organism evidence="2">
    <name type="scientific">Notodromas monacha</name>
    <dbReference type="NCBI Taxonomy" id="399045"/>
    <lineage>
        <taxon>Eukaryota</taxon>
        <taxon>Metazoa</taxon>
        <taxon>Ecdysozoa</taxon>
        <taxon>Arthropoda</taxon>
        <taxon>Crustacea</taxon>
        <taxon>Oligostraca</taxon>
        <taxon>Ostracoda</taxon>
        <taxon>Podocopa</taxon>
        <taxon>Podocopida</taxon>
        <taxon>Cypridocopina</taxon>
        <taxon>Cypridoidea</taxon>
        <taxon>Cyprididae</taxon>
        <taxon>Notodromas</taxon>
    </lineage>
</organism>
<feature type="compositionally biased region" description="Low complexity" evidence="1">
    <location>
        <begin position="1315"/>
        <end position="1334"/>
    </location>
</feature>
<proteinExistence type="predicted"/>
<dbReference type="EMBL" id="CAJPEX010001484">
    <property type="protein sequence ID" value="CAG0919267.1"/>
    <property type="molecule type" value="Genomic_DNA"/>
</dbReference>
<keyword evidence="3" id="KW-1185">Reference proteome</keyword>
<dbReference type="PANTHER" id="PTHR34377:SF12">
    <property type="entry name" value="SPLICING FACTOR, ARGININE_SERINE-RICH 15"/>
    <property type="match status" value="1"/>
</dbReference>
<dbReference type="OrthoDB" id="416093at2759"/>
<dbReference type="EMBL" id="OA883521">
    <property type="protein sequence ID" value="CAD7279115.1"/>
    <property type="molecule type" value="Genomic_DNA"/>
</dbReference>
<reference evidence="2" key="1">
    <citation type="submission" date="2020-11" db="EMBL/GenBank/DDBJ databases">
        <authorList>
            <person name="Tran Van P."/>
        </authorList>
    </citation>
    <scope>NUCLEOTIDE SEQUENCE</scope>
</reference>
<feature type="compositionally biased region" description="Polar residues" evidence="1">
    <location>
        <begin position="1282"/>
        <end position="1308"/>
    </location>
</feature>
<accession>A0A7R9GFE6</accession>
<feature type="region of interest" description="Disordered" evidence="1">
    <location>
        <begin position="1278"/>
        <end position="1439"/>
    </location>
</feature>
<feature type="compositionally biased region" description="Basic and acidic residues" evidence="1">
    <location>
        <begin position="257"/>
        <end position="269"/>
    </location>
</feature>
<dbReference type="SUPFAM" id="SSF81606">
    <property type="entry name" value="PP2C-like"/>
    <property type="match status" value="1"/>
</dbReference>
<dbReference type="PANTHER" id="PTHR34377">
    <property type="entry name" value="TETRATRICOPEPTIDE REPEAT (TPR)-LIKE SUPERFAMILY PROTEIN"/>
    <property type="match status" value="1"/>
</dbReference>
<evidence type="ECO:0000313" key="2">
    <source>
        <dbReference type="EMBL" id="CAD7279115.1"/>
    </source>
</evidence>
<feature type="region of interest" description="Disordered" evidence="1">
    <location>
        <begin position="437"/>
        <end position="481"/>
    </location>
</feature>
<sequence length="1439" mass="155984">MRKTCWIFDLFTVWEKREREVLFPSWSRARGGGGRKKSEAPGVQFPVDWAEDADRPDLVARELVKAAKEYGSTDNITAVVVFLQPPADIIAKIVMDLKASDTWECSNKLKAFEFPVTKSCLRGSAVRWSNDATQIHWLTQHFARSSDRLPNSFLNCDFLQFCHTKSTLDRDNVHYAGRTFPPVFSNSTSDVPLPDVHVCPLKSVSAIVFPFPGLLPGKKGRIPAAQGDVDEKKNGFSESDESDGQAPMRFFKPWRRGNNDHGGPEEKSDMEVGLSLTSNVLSPDSAGFYPEHSSVQPGFPNTVNLPGDLPEVAEEDEEERKQLEMFGVGTGDLLRVSPTPEDVGWQRFLANGAKWLKRSGVPFSAQTLSVSEMLFNVEDIQILGVEAKKSELVTATWRSTPSVRDTSADNRSAKKKKSVDSAISAIDSVLLSGNDLAEPVGEPLSDDDWSYKPGGGAGGAEEDDDDEEEETVHEETNPFRQQEASHVMLNPLATEFIPGEGMSVAPEFLQHMKTVELEQHPAERASEQVETKHAEDQVESCDVRKTSEEISPFEEQVPKELEAITSEPVLSSVDDEDDVVKEAEMDSAPERLVDPALDEASVSETEVEDDFVHVPPGEQGYVSEPVIEPVFVPEPMSEQAFVPQPVVEEPFVPEPVPQEEFVVPQPMVEESFIPEPLAQEAPFVPEPLAQEAAFVPEPLAQEAAFVPEPVAQEAAFMPEPLAQEAAFVSEPLAEDAFVPEPVAEDAFVLEPVTEHVGLPEPVVDEGFVSEPVLEEAFEPVVVEQDVSDPVHTEPIVSEPVVEQEHISVAPFEQEFVSESVFGQEFTQKPVEHDLVEDAVHEPVIESNIAVEPADHSFDNRDFIDEDIVQQEPVPELLEDSLVHSFEETLKISAKAENPFESHQRVFGDENGEVLDHEELVQPVMNNLEHPEHREVVSEFQELEIEFQKTSFDHRESIDHQEKVQEIQEPRVEDPVGFQQPMFDILESDHVEFHQEVDNQESNPVEFQRPVFEIEEPVPAEVQPPTFQLQEPEKLAFEVDEQHFKQPDIDLLPTLSGAAPGIRHVYSEACASSVTMPEAMMMRSDELEDLMHVAPEVNIHSAETNLEEVSPAPETEMTSPAPEEEPVHVAMEAAPDVVQEPEPEPVAAPDVVPEPEPEVMRKAVKSVASKAPLKKVSVLGPLDPKFKKKTYSYCMYVIGKITPVASKASPTAAAKPAPIKKAVGVAKPAAAAAPAGAKPPGAAKPSAGVTKSVSKTATGVAKPAAPAAAKPATAQKILGTGAQKPTTSTVHKPTTSGAQKTAVSGTAQKPVTAAQKPAATGPPKLAAPKPARPVATGAAKPAAGMTRPVASAAAAGAKPAVAKSPASAGAAAKASARPTPTAARPSTARPSPSAEAKPKTLARPATATTAKPKSATASPATAEKKKPSPAPIRRPVPKKD</sequence>
<dbReference type="InterPro" id="IPR036457">
    <property type="entry name" value="PPM-type-like_dom_sf"/>
</dbReference>
<feature type="region of interest" description="Disordered" evidence="1">
    <location>
        <begin position="527"/>
        <end position="547"/>
    </location>
</feature>
<evidence type="ECO:0000256" key="1">
    <source>
        <dbReference type="SAM" id="MobiDB-lite"/>
    </source>
</evidence>
<protein>
    <submittedName>
        <fullName evidence="2">Uncharacterized protein</fullName>
    </submittedName>
</protein>
<dbReference type="Proteomes" id="UP000678499">
    <property type="component" value="Unassembled WGS sequence"/>
</dbReference>
<name>A0A7R9GFE6_9CRUS</name>
<feature type="region of interest" description="Disordered" evidence="1">
    <location>
        <begin position="222"/>
        <end position="269"/>
    </location>
</feature>
<feature type="compositionally biased region" description="Low complexity" evidence="1">
    <location>
        <begin position="1347"/>
        <end position="1420"/>
    </location>
</feature>
<gene>
    <name evidence="2" type="ORF">NMOB1V02_LOCUS6798</name>
</gene>